<sequence>MNFDNILFEPFGGVARITLNRPQVYNALSPGLLQDITAAINAAAEDDAVRVVVITGAGEKAFCSGADLKEGMVGAKSLGDSLRANYNPMILAIRSIPKPVICRLNGVAAGAGCSLALACDVVIAAEDAYLSQIFVNIGLMPDAGSTFFLPRLVGMQRAFELASTGRKVSALEAVQMGLISRAVPSSELDLVVSEVVSYYRNAPTKAIGAMKQVLNQSLNSNLEQMLELEAERQDELSRTYDASEGIMAFLQKRKAVYRGK</sequence>
<comment type="similarity">
    <text evidence="1">Belongs to the enoyl-CoA hydratase/isomerase family.</text>
</comment>
<dbReference type="PANTHER" id="PTHR11941">
    <property type="entry name" value="ENOYL-COA HYDRATASE-RELATED"/>
    <property type="match status" value="1"/>
</dbReference>
<evidence type="ECO:0000256" key="2">
    <source>
        <dbReference type="ARBA" id="ARBA00023239"/>
    </source>
</evidence>
<dbReference type="InterPro" id="IPR001753">
    <property type="entry name" value="Enoyl-CoA_hydra/iso"/>
</dbReference>
<dbReference type="AlphaFoldDB" id="A0A369I7M1"/>
<dbReference type="Pfam" id="PF00378">
    <property type="entry name" value="ECH_1"/>
    <property type="match status" value="1"/>
</dbReference>
<dbReference type="GO" id="GO:0016829">
    <property type="term" value="F:lyase activity"/>
    <property type="evidence" value="ECO:0007669"/>
    <property type="project" value="UniProtKB-KW"/>
</dbReference>
<dbReference type="InterPro" id="IPR014748">
    <property type="entry name" value="Enoyl-CoA_hydra_C"/>
</dbReference>
<dbReference type="Proteomes" id="UP000253141">
    <property type="component" value="Unassembled WGS sequence"/>
</dbReference>
<feature type="coiled-coil region" evidence="3">
    <location>
        <begin position="211"/>
        <end position="239"/>
    </location>
</feature>
<evidence type="ECO:0000313" key="5">
    <source>
        <dbReference type="Proteomes" id="UP000253141"/>
    </source>
</evidence>
<name>A0A369I7M1_9BACT</name>
<proteinExistence type="inferred from homology"/>
<dbReference type="Gene3D" id="1.10.12.10">
    <property type="entry name" value="Lyase 2-enoyl-coa Hydratase, Chain A, domain 2"/>
    <property type="match status" value="1"/>
</dbReference>
<protein>
    <submittedName>
        <fullName evidence="4">2-(1,2-epoxy-1,2-dihydrophenyl)acetyl-CoA isomerase</fullName>
    </submittedName>
</protein>
<evidence type="ECO:0000256" key="3">
    <source>
        <dbReference type="SAM" id="Coils"/>
    </source>
</evidence>
<keyword evidence="5" id="KW-1185">Reference proteome</keyword>
<dbReference type="Gene3D" id="3.90.226.10">
    <property type="entry name" value="2-enoyl-CoA Hydratase, Chain A, domain 1"/>
    <property type="match status" value="1"/>
</dbReference>
<comment type="caution">
    <text evidence="4">The sequence shown here is derived from an EMBL/GenBank/DDBJ whole genome shotgun (WGS) entry which is preliminary data.</text>
</comment>
<evidence type="ECO:0000256" key="1">
    <source>
        <dbReference type="ARBA" id="ARBA00005254"/>
    </source>
</evidence>
<dbReference type="GO" id="GO:0016853">
    <property type="term" value="F:isomerase activity"/>
    <property type="evidence" value="ECO:0007669"/>
    <property type="project" value="UniProtKB-KW"/>
</dbReference>
<accession>A0A369I7M1</accession>
<dbReference type="InterPro" id="IPR029045">
    <property type="entry name" value="ClpP/crotonase-like_dom_sf"/>
</dbReference>
<dbReference type="RefSeq" id="WP_114463511.1">
    <property type="nucleotide sequence ID" value="NZ_QPIW01000026.1"/>
</dbReference>
<reference evidence="4 5" key="1">
    <citation type="submission" date="2018-07" db="EMBL/GenBank/DDBJ databases">
        <title>Genome analysis of Runella aurantiaca.</title>
        <authorList>
            <person name="Yang X."/>
        </authorList>
    </citation>
    <scope>NUCLEOTIDE SEQUENCE [LARGE SCALE GENOMIC DNA]</scope>
    <source>
        <strain evidence="4 5">YX9</strain>
    </source>
</reference>
<dbReference type="CDD" id="cd06558">
    <property type="entry name" value="crotonase-like"/>
    <property type="match status" value="1"/>
</dbReference>
<dbReference type="OrthoDB" id="9775794at2"/>
<keyword evidence="4" id="KW-0413">Isomerase</keyword>
<organism evidence="4 5">
    <name type="scientific">Runella aurantiaca</name>
    <dbReference type="NCBI Taxonomy" id="2282308"/>
    <lineage>
        <taxon>Bacteria</taxon>
        <taxon>Pseudomonadati</taxon>
        <taxon>Bacteroidota</taxon>
        <taxon>Cytophagia</taxon>
        <taxon>Cytophagales</taxon>
        <taxon>Spirosomataceae</taxon>
        <taxon>Runella</taxon>
    </lineage>
</organism>
<keyword evidence="2" id="KW-0456">Lyase</keyword>
<dbReference type="EMBL" id="QPIW01000026">
    <property type="protein sequence ID" value="RDB03523.1"/>
    <property type="molecule type" value="Genomic_DNA"/>
</dbReference>
<keyword evidence="3" id="KW-0175">Coiled coil</keyword>
<dbReference type="GO" id="GO:0006635">
    <property type="term" value="P:fatty acid beta-oxidation"/>
    <property type="evidence" value="ECO:0007669"/>
    <property type="project" value="TreeGrafter"/>
</dbReference>
<dbReference type="SUPFAM" id="SSF52096">
    <property type="entry name" value="ClpP/crotonase"/>
    <property type="match status" value="1"/>
</dbReference>
<gene>
    <name evidence="4" type="ORF">DVG78_23585</name>
</gene>
<dbReference type="PANTHER" id="PTHR11941:SF133">
    <property type="entry name" value="1,2-EPOXYPHENYLACETYL-COA ISOMERASE"/>
    <property type="match status" value="1"/>
</dbReference>
<evidence type="ECO:0000313" key="4">
    <source>
        <dbReference type="EMBL" id="RDB03523.1"/>
    </source>
</evidence>